<feature type="region of interest" description="Disordered" evidence="6">
    <location>
        <begin position="273"/>
        <end position="304"/>
    </location>
</feature>
<dbReference type="SUPFAM" id="SSF50447">
    <property type="entry name" value="Translation proteins"/>
    <property type="match status" value="1"/>
</dbReference>
<protein>
    <recommendedName>
        <fullName evidence="4">Large ribosomal subunit protein uL3m</fullName>
    </recommendedName>
    <alternativeName>
        <fullName evidence="5">39S ribosomal protein L3, mitochondrial</fullName>
    </alternativeName>
</protein>
<reference evidence="7" key="2">
    <citation type="submission" date="2020-05" db="UniProtKB">
        <authorList>
            <consortium name="EnsemblMetazoa"/>
        </authorList>
    </citation>
    <scope>IDENTIFICATION</scope>
    <source>
        <strain evidence="7">FAR1</strain>
    </source>
</reference>
<dbReference type="InterPro" id="IPR009000">
    <property type="entry name" value="Transl_B-barrel_sf"/>
</dbReference>
<proteinExistence type="inferred from homology"/>
<dbReference type="GO" id="GO:0003735">
    <property type="term" value="F:structural constituent of ribosome"/>
    <property type="evidence" value="ECO:0007669"/>
    <property type="project" value="InterPro"/>
</dbReference>
<dbReference type="Pfam" id="PF00297">
    <property type="entry name" value="Ribosomal_L3"/>
    <property type="match status" value="1"/>
</dbReference>
<evidence type="ECO:0000313" key="8">
    <source>
        <dbReference type="Proteomes" id="UP000075886"/>
    </source>
</evidence>
<keyword evidence="8" id="KW-1185">Reference proteome</keyword>
<evidence type="ECO:0000256" key="4">
    <source>
        <dbReference type="ARBA" id="ARBA00035209"/>
    </source>
</evidence>
<evidence type="ECO:0000256" key="2">
    <source>
        <dbReference type="ARBA" id="ARBA00022980"/>
    </source>
</evidence>
<dbReference type="PANTHER" id="PTHR11229">
    <property type="entry name" value="50S RIBOSOMAL PROTEIN L3"/>
    <property type="match status" value="1"/>
</dbReference>
<name>A0A182QQ77_9DIPT</name>
<dbReference type="STRING" id="69004.A0A182QQ77"/>
<dbReference type="PANTHER" id="PTHR11229:SF8">
    <property type="entry name" value="LARGE RIBOSOMAL SUBUNIT PROTEIN UL3M"/>
    <property type="match status" value="1"/>
</dbReference>
<keyword evidence="3" id="KW-0687">Ribonucleoprotein</keyword>
<keyword evidence="2" id="KW-0689">Ribosomal protein</keyword>
<dbReference type="AlphaFoldDB" id="A0A182QQ77"/>
<organism evidence="7 8">
    <name type="scientific">Anopheles farauti</name>
    <dbReference type="NCBI Taxonomy" id="69004"/>
    <lineage>
        <taxon>Eukaryota</taxon>
        <taxon>Metazoa</taxon>
        <taxon>Ecdysozoa</taxon>
        <taxon>Arthropoda</taxon>
        <taxon>Hexapoda</taxon>
        <taxon>Insecta</taxon>
        <taxon>Pterygota</taxon>
        <taxon>Neoptera</taxon>
        <taxon>Endopterygota</taxon>
        <taxon>Diptera</taxon>
        <taxon>Nematocera</taxon>
        <taxon>Culicoidea</taxon>
        <taxon>Culicidae</taxon>
        <taxon>Anophelinae</taxon>
        <taxon>Anopheles</taxon>
    </lineage>
</organism>
<dbReference type="Gene3D" id="2.40.30.10">
    <property type="entry name" value="Translation factors"/>
    <property type="match status" value="2"/>
</dbReference>
<reference evidence="8" key="1">
    <citation type="submission" date="2014-01" db="EMBL/GenBank/DDBJ databases">
        <title>The Genome Sequence of Anopheles farauti FAR1 (V2).</title>
        <authorList>
            <consortium name="The Broad Institute Genomics Platform"/>
            <person name="Neafsey D.E."/>
            <person name="Besansky N."/>
            <person name="Howell P."/>
            <person name="Walton C."/>
            <person name="Young S.K."/>
            <person name="Zeng Q."/>
            <person name="Gargeya S."/>
            <person name="Fitzgerald M."/>
            <person name="Haas B."/>
            <person name="Abouelleil A."/>
            <person name="Allen A.W."/>
            <person name="Alvarado L."/>
            <person name="Arachchi H.M."/>
            <person name="Berlin A.M."/>
            <person name="Chapman S.B."/>
            <person name="Gainer-Dewar J."/>
            <person name="Goldberg J."/>
            <person name="Griggs A."/>
            <person name="Gujja S."/>
            <person name="Hansen M."/>
            <person name="Howarth C."/>
            <person name="Imamovic A."/>
            <person name="Ireland A."/>
            <person name="Larimer J."/>
            <person name="McCowan C."/>
            <person name="Murphy C."/>
            <person name="Pearson M."/>
            <person name="Poon T.W."/>
            <person name="Priest M."/>
            <person name="Roberts A."/>
            <person name="Saif S."/>
            <person name="Shea T."/>
            <person name="Sisk P."/>
            <person name="Sykes S."/>
            <person name="Wortman J."/>
            <person name="Nusbaum C."/>
            <person name="Birren B."/>
        </authorList>
    </citation>
    <scope>NUCLEOTIDE SEQUENCE [LARGE SCALE GENOMIC DNA]</scope>
    <source>
        <strain evidence="8">FAR1</strain>
    </source>
</reference>
<dbReference type="Proteomes" id="UP000075886">
    <property type="component" value="Unassembled WGS sequence"/>
</dbReference>
<evidence type="ECO:0000256" key="3">
    <source>
        <dbReference type="ARBA" id="ARBA00023274"/>
    </source>
</evidence>
<dbReference type="GO" id="GO:0005762">
    <property type="term" value="C:mitochondrial large ribosomal subunit"/>
    <property type="evidence" value="ECO:0007669"/>
    <property type="project" value="TreeGrafter"/>
</dbReference>
<dbReference type="EnsemblMetazoa" id="AFAF014683-RA">
    <property type="protein sequence ID" value="AFAF014683-PA"/>
    <property type="gene ID" value="AFAF014683"/>
</dbReference>
<dbReference type="InterPro" id="IPR019927">
    <property type="entry name" value="Ribosomal_uL3_bac/org-type"/>
</dbReference>
<feature type="region of interest" description="Disordered" evidence="6">
    <location>
        <begin position="1"/>
        <end position="27"/>
    </location>
</feature>
<sequence>MLAVPVSLVSEGTDHSQQGSDFASSRSSNMISFTSSSLSTLFRSIPWSSTFVPVRSKNYLNRPRLRNPVWFVKKSRTLHNEQFTEDNLAFLNEVKRETILAAAQRSQSNLLQLAQGEQNGQVAQWSPGLKRTGVIAKKIGQYPLWTRNGQKIRTTLLQIIDNEVVKYIPPEEYRPAQEPRQSRNWRKPYGCLLIGAEHGDPSLFTKEYAGLFRHSGVLPKKHLCRFLISPEAALPPGTALTVSHFRVGDFVDVRGLTVDRGFQGVVKRHGFKGMPKSHGVTKTHRRPGNIGAGGNKARVWPGTRMPGHMGNRWRVLRGLQILRINPQHNVLWVMGSNIAGNTNGIVYIYDTILPLRRHGAKGVPAGPPPFPTALEPLPADEGDVWLDELHDFRKLSITYSAQGE</sequence>
<accession>A0A182QQ77</accession>
<evidence type="ECO:0000256" key="6">
    <source>
        <dbReference type="SAM" id="MobiDB-lite"/>
    </source>
</evidence>
<dbReference type="NCBIfam" id="TIGR03625">
    <property type="entry name" value="L3_bact"/>
    <property type="match status" value="1"/>
</dbReference>
<comment type="similarity">
    <text evidence="1">Belongs to the universal ribosomal protein uL3 family.</text>
</comment>
<evidence type="ECO:0000256" key="5">
    <source>
        <dbReference type="ARBA" id="ARBA00035396"/>
    </source>
</evidence>
<dbReference type="GO" id="GO:0006412">
    <property type="term" value="P:translation"/>
    <property type="evidence" value="ECO:0007669"/>
    <property type="project" value="InterPro"/>
</dbReference>
<dbReference type="InterPro" id="IPR000597">
    <property type="entry name" value="Ribosomal_uL3"/>
</dbReference>
<evidence type="ECO:0000256" key="1">
    <source>
        <dbReference type="ARBA" id="ARBA00006540"/>
    </source>
</evidence>
<dbReference type="EMBL" id="AXCN02002174">
    <property type="status" value="NOT_ANNOTATED_CDS"/>
    <property type="molecule type" value="Genomic_DNA"/>
</dbReference>
<dbReference type="VEuPathDB" id="VectorBase:AFAF014683"/>
<evidence type="ECO:0000313" key="7">
    <source>
        <dbReference type="EnsemblMetazoa" id="AFAF014683-PA"/>
    </source>
</evidence>